<evidence type="ECO:0000313" key="3">
    <source>
        <dbReference type="Proteomes" id="UP000737018"/>
    </source>
</evidence>
<dbReference type="SUPFAM" id="SSF52058">
    <property type="entry name" value="L domain-like"/>
    <property type="match status" value="1"/>
</dbReference>
<dbReference type="OrthoDB" id="984814at2759"/>
<dbReference type="Proteomes" id="UP000737018">
    <property type="component" value="Unassembled WGS sequence"/>
</dbReference>
<evidence type="ECO:0000313" key="2">
    <source>
        <dbReference type="EMBL" id="KAF3958026.1"/>
    </source>
</evidence>
<name>A0A8J4QRN2_9ROSI</name>
<organism evidence="2 3">
    <name type="scientific">Castanea mollissima</name>
    <name type="common">Chinese chestnut</name>
    <dbReference type="NCBI Taxonomy" id="60419"/>
    <lineage>
        <taxon>Eukaryota</taxon>
        <taxon>Viridiplantae</taxon>
        <taxon>Streptophyta</taxon>
        <taxon>Embryophyta</taxon>
        <taxon>Tracheophyta</taxon>
        <taxon>Spermatophyta</taxon>
        <taxon>Magnoliopsida</taxon>
        <taxon>eudicotyledons</taxon>
        <taxon>Gunneridae</taxon>
        <taxon>Pentapetalae</taxon>
        <taxon>rosids</taxon>
        <taxon>fabids</taxon>
        <taxon>Fagales</taxon>
        <taxon>Fagaceae</taxon>
        <taxon>Castanea</taxon>
    </lineage>
</organism>
<gene>
    <name evidence="2" type="ORF">CMV_017019</name>
</gene>
<reference evidence="2" key="1">
    <citation type="submission" date="2020-03" db="EMBL/GenBank/DDBJ databases">
        <title>Castanea mollissima Vanexum genome sequencing.</title>
        <authorList>
            <person name="Staton M."/>
        </authorList>
    </citation>
    <scope>NUCLEOTIDE SEQUENCE</scope>
    <source>
        <tissue evidence="2">Leaf</tissue>
    </source>
</reference>
<proteinExistence type="predicted"/>
<dbReference type="PANTHER" id="PTHR11017:SF570">
    <property type="entry name" value="DISEASE RESISTANCE PROTEIN (TIR-NBS CLASS)-RELATED"/>
    <property type="match status" value="1"/>
</dbReference>
<dbReference type="AlphaFoldDB" id="A0A8J4QRN2"/>
<sequence>MGREIVQQESEELEQRSRIWRYEDAYKLLTENMGSKKIRSIMLLSPERTEVSLKANVFKRMKNLKFLVGNVHFGEALDYLPNELRFLEWRESPLSFSSKCCLPRQLVVLKMSKSNIILENGVQQGFQYENLKMISLRSCEFITKLPDLCCPNLEALDLKYCENLIELDTQSRSRLLNQFGEILGILPNTIAQAVTFFGFYNFLILPAIEIPEWLKFNHHQSVGNSVSFLVGPKFSTLVVCIAIPSKYTCEFDIFINREQQITRYRSGAIGNYDHVWLTYGKVYISNPSEENRIELKNASVVPRNPMHLWINVLSTMGKKIQAVLESDADCEEEAIDQPMLDVPKNTTCPALDGFESDSNSGNEAPNPGDGELPMGFMIRVHLQSPIPFSMMIPMPICIHRQRRQKHVDPTLKRR</sequence>
<keyword evidence="3" id="KW-1185">Reference proteome</keyword>
<comment type="caution">
    <text evidence="2">The sequence shown here is derived from an EMBL/GenBank/DDBJ whole genome shotgun (WGS) entry which is preliminary data.</text>
</comment>
<dbReference type="InterPro" id="IPR044974">
    <property type="entry name" value="Disease_R_plants"/>
</dbReference>
<feature type="region of interest" description="Disordered" evidence="1">
    <location>
        <begin position="348"/>
        <end position="372"/>
    </location>
</feature>
<dbReference type="EMBL" id="JRKL02002659">
    <property type="protein sequence ID" value="KAF3958026.1"/>
    <property type="molecule type" value="Genomic_DNA"/>
</dbReference>
<accession>A0A8J4QRN2</accession>
<evidence type="ECO:0000256" key="1">
    <source>
        <dbReference type="SAM" id="MobiDB-lite"/>
    </source>
</evidence>
<dbReference type="Gene3D" id="3.80.10.10">
    <property type="entry name" value="Ribonuclease Inhibitor"/>
    <property type="match status" value="1"/>
</dbReference>
<dbReference type="PANTHER" id="PTHR11017">
    <property type="entry name" value="LEUCINE-RICH REPEAT-CONTAINING PROTEIN"/>
    <property type="match status" value="1"/>
</dbReference>
<dbReference type="GO" id="GO:0006952">
    <property type="term" value="P:defense response"/>
    <property type="evidence" value="ECO:0007669"/>
    <property type="project" value="InterPro"/>
</dbReference>
<protein>
    <submittedName>
        <fullName evidence="2">Uncharacterized protein</fullName>
    </submittedName>
</protein>
<dbReference type="InterPro" id="IPR032675">
    <property type="entry name" value="LRR_dom_sf"/>
</dbReference>